<dbReference type="PANTHER" id="PTHR42877:SF5">
    <property type="entry name" value="L-ORNITHINE N(5)-MONOOXYGENASE-RELATED"/>
    <property type="match status" value="1"/>
</dbReference>
<dbReference type="GO" id="GO:0050661">
    <property type="term" value="F:NADP binding"/>
    <property type="evidence" value="ECO:0007669"/>
    <property type="project" value="InterPro"/>
</dbReference>
<dbReference type="GO" id="GO:0050660">
    <property type="term" value="F:flavin adenine dinucleotide binding"/>
    <property type="evidence" value="ECO:0007669"/>
    <property type="project" value="InterPro"/>
</dbReference>
<keyword evidence="5" id="KW-0812">Transmembrane</keyword>
<feature type="transmembrane region" description="Helical" evidence="5">
    <location>
        <begin position="508"/>
        <end position="526"/>
    </location>
</feature>
<keyword evidence="5" id="KW-0472">Membrane</keyword>
<reference evidence="6" key="1">
    <citation type="journal article" date="2021" name="Nat. Commun.">
        <title>Genetic determinants of endophytism in the Arabidopsis root mycobiome.</title>
        <authorList>
            <person name="Mesny F."/>
            <person name="Miyauchi S."/>
            <person name="Thiergart T."/>
            <person name="Pickel B."/>
            <person name="Atanasova L."/>
            <person name="Karlsson M."/>
            <person name="Huettel B."/>
            <person name="Barry K.W."/>
            <person name="Haridas S."/>
            <person name="Chen C."/>
            <person name="Bauer D."/>
            <person name="Andreopoulos W."/>
            <person name="Pangilinan J."/>
            <person name="LaButti K."/>
            <person name="Riley R."/>
            <person name="Lipzen A."/>
            <person name="Clum A."/>
            <person name="Drula E."/>
            <person name="Henrissat B."/>
            <person name="Kohler A."/>
            <person name="Grigoriev I.V."/>
            <person name="Martin F.M."/>
            <person name="Hacquard S."/>
        </authorList>
    </citation>
    <scope>NUCLEOTIDE SEQUENCE</scope>
    <source>
        <strain evidence="6">MPI-CAGE-CH-0230</strain>
    </source>
</reference>
<evidence type="ECO:0000256" key="2">
    <source>
        <dbReference type="ARBA" id="ARBA00022630"/>
    </source>
</evidence>
<dbReference type="GO" id="GO:0004499">
    <property type="term" value="F:N,N-dimethylaniline monooxygenase activity"/>
    <property type="evidence" value="ECO:0007669"/>
    <property type="project" value="InterPro"/>
</dbReference>
<evidence type="ECO:0000313" key="6">
    <source>
        <dbReference type="EMBL" id="KAH7024374.1"/>
    </source>
</evidence>
<dbReference type="GeneID" id="70191591"/>
<evidence type="ECO:0000256" key="5">
    <source>
        <dbReference type="SAM" id="Phobius"/>
    </source>
</evidence>
<dbReference type="InterPro" id="IPR020946">
    <property type="entry name" value="Flavin_mOase-like"/>
</dbReference>
<dbReference type="OrthoDB" id="74360at2759"/>
<dbReference type="PANTHER" id="PTHR42877">
    <property type="entry name" value="L-ORNITHINE N(5)-MONOOXYGENASE-RELATED"/>
    <property type="match status" value="1"/>
</dbReference>
<proteinExistence type="inferred from homology"/>
<dbReference type="Proteomes" id="UP000756346">
    <property type="component" value="Unassembled WGS sequence"/>
</dbReference>
<dbReference type="InterPro" id="IPR036188">
    <property type="entry name" value="FAD/NAD-bd_sf"/>
</dbReference>
<name>A0A9P8XW86_9PEZI</name>
<keyword evidence="4" id="KW-0560">Oxidoreductase</keyword>
<organism evidence="6 7">
    <name type="scientific">Microdochium trichocladiopsis</name>
    <dbReference type="NCBI Taxonomy" id="1682393"/>
    <lineage>
        <taxon>Eukaryota</taxon>
        <taxon>Fungi</taxon>
        <taxon>Dikarya</taxon>
        <taxon>Ascomycota</taxon>
        <taxon>Pezizomycotina</taxon>
        <taxon>Sordariomycetes</taxon>
        <taxon>Xylariomycetidae</taxon>
        <taxon>Xylariales</taxon>
        <taxon>Microdochiaceae</taxon>
        <taxon>Microdochium</taxon>
    </lineage>
</organism>
<protein>
    <submittedName>
        <fullName evidence="6">Cyclohexanone 1,2-monooxygenase</fullName>
    </submittedName>
</protein>
<dbReference type="RefSeq" id="XP_046007922.1">
    <property type="nucleotide sequence ID" value="XM_046162045.1"/>
</dbReference>
<keyword evidence="7" id="KW-1185">Reference proteome</keyword>
<evidence type="ECO:0000256" key="4">
    <source>
        <dbReference type="ARBA" id="ARBA00023002"/>
    </source>
</evidence>
<dbReference type="AlphaFoldDB" id="A0A9P8XW86"/>
<comment type="similarity">
    <text evidence="1">Belongs to the FAD-binding monooxygenase family.</text>
</comment>
<evidence type="ECO:0000313" key="7">
    <source>
        <dbReference type="Proteomes" id="UP000756346"/>
    </source>
</evidence>
<dbReference type="EMBL" id="JAGTJQ010000009">
    <property type="protein sequence ID" value="KAH7024374.1"/>
    <property type="molecule type" value="Genomic_DNA"/>
</dbReference>
<sequence length="532" mass="60626">MSADTDVLIIGGGMSGIGLAAQLCRHYASSATRFEIYEKTADIGGTWAINTYPGCGVDVPSQFYSYSFALNPNWSRKFTMQDEILDYFHRVAAQYGLPRHTRLQCMVERAVWDQRRMIWIVTIRDLAAKRTFQRTCRALVSAVGALSVPKKCDIPGYDDFQGRLFHSARWDHEFDHAGKDILVLGNGCSATQFVPVVAQTANRVVQVARQPHWLLERPNPTYSRAFQLFMRVPGVMRLLRAKIYAELEAEWTMFETDTGIEARKKLGEASKKYIRENAPPEYVDALIPKFEVGCKRRVFDTGYLECLHRKNVELVSDDGVERITKTGVVFRSGRTLDVDAIVLATGFETTTLLSPLDIVGKGGVTITQHWDKHNQGFPQAYYGTCIAGFPNFFVMMGPNTVNGHLSVIYSSECQINFTLRMLDPILRSPEHKVAAVEIRQEAETAENAWIQDRARQLVWSTGCTNWYVEPKTAKNLMVYPHWQWHYWLRSIFIPRKDVVYMSRDGKEILGAVTVWWMIMSAVMYFVRPLLAV</sequence>
<accession>A0A9P8XW86</accession>
<evidence type="ECO:0000256" key="1">
    <source>
        <dbReference type="ARBA" id="ARBA00010139"/>
    </source>
</evidence>
<keyword evidence="5" id="KW-1133">Transmembrane helix</keyword>
<gene>
    <name evidence="6" type="ORF">B0I36DRAFT_415609</name>
</gene>
<comment type="caution">
    <text evidence="6">The sequence shown here is derived from an EMBL/GenBank/DDBJ whole genome shotgun (WGS) entry which is preliminary data.</text>
</comment>
<keyword evidence="3" id="KW-0274">FAD</keyword>
<dbReference type="Pfam" id="PF00743">
    <property type="entry name" value="FMO-like"/>
    <property type="match status" value="1"/>
</dbReference>
<evidence type="ECO:0000256" key="3">
    <source>
        <dbReference type="ARBA" id="ARBA00022827"/>
    </source>
</evidence>
<keyword evidence="2" id="KW-0285">Flavoprotein</keyword>
<dbReference type="Gene3D" id="3.50.50.60">
    <property type="entry name" value="FAD/NAD(P)-binding domain"/>
    <property type="match status" value="2"/>
</dbReference>
<dbReference type="SUPFAM" id="SSF51905">
    <property type="entry name" value="FAD/NAD(P)-binding domain"/>
    <property type="match status" value="1"/>
</dbReference>
<dbReference type="InterPro" id="IPR051209">
    <property type="entry name" value="FAD-bind_Monooxygenase_sf"/>
</dbReference>